<dbReference type="Proteomes" id="UP000234271">
    <property type="component" value="Chromosome"/>
</dbReference>
<keyword evidence="1" id="KW-0812">Transmembrane</keyword>
<keyword evidence="1" id="KW-0472">Membrane</keyword>
<dbReference type="RefSeq" id="WP_062154289.1">
    <property type="nucleotide sequence ID" value="NZ_CP012373.2"/>
</dbReference>
<organism evidence="2 3">
    <name type="scientific">Beggiatoa leptomitoformis</name>
    <dbReference type="NCBI Taxonomy" id="288004"/>
    <lineage>
        <taxon>Bacteria</taxon>
        <taxon>Pseudomonadati</taxon>
        <taxon>Pseudomonadota</taxon>
        <taxon>Gammaproteobacteria</taxon>
        <taxon>Thiotrichales</taxon>
        <taxon>Thiotrichaceae</taxon>
        <taxon>Beggiatoa</taxon>
    </lineage>
</organism>
<feature type="transmembrane region" description="Helical" evidence="1">
    <location>
        <begin position="30"/>
        <end position="49"/>
    </location>
</feature>
<keyword evidence="3" id="KW-1185">Reference proteome</keyword>
<accession>A0A2N9YEA7</accession>
<proteinExistence type="predicted"/>
<protein>
    <submittedName>
        <fullName evidence="2">Uncharacterized protein</fullName>
    </submittedName>
</protein>
<evidence type="ECO:0000313" key="2">
    <source>
        <dbReference type="EMBL" id="AUI68817.1"/>
    </source>
</evidence>
<dbReference type="STRING" id="288004.AL038_15340"/>
<feature type="transmembrane region" description="Helical" evidence="1">
    <location>
        <begin position="69"/>
        <end position="87"/>
    </location>
</feature>
<dbReference type="EMBL" id="CP018889">
    <property type="protein sequence ID" value="AUI68817.1"/>
    <property type="molecule type" value="Genomic_DNA"/>
</dbReference>
<feature type="transmembrane region" description="Helical" evidence="1">
    <location>
        <begin position="339"/>
        <end position="356"/>
    </location>
</feature>
<feature type="transmembrane region" description="Helical" evidence="1">
    <location>
        <begin position="232"/>
        <end position="252"/>
    </location>
</feature>
<keyword evidence="1" id="KW-1133">Transmembrane helix</keyword>
<evidence type="ECO:0000313" key="3">
    <source>
        <dbReference type="Proteomes" id="UP000234271"/>
    </source>
</evidence>
<feature type="transmembrane region" description="Helical" evidence="1">
    <location>
        <begin position="264"/>
        <end position="280"/>
    </location>
</feature>
<dbReference type="KEGG" id="blep:AL038_15340"/>
<reference evidence="3" key="1">
    <citation type="submission" date="2016-12" db="EMBL/GenBank/DDBJ databases">
        <title>Complete Genome Sequence of Beggiatoa leptomitiformis D-401.</title>
        <authorList>
            <person name="Fomenkov A."/>
            <person name="Vincze T."/>
            <person name="Grabovich M."/>
            <person name="Anton B.P."/>
            <person name="Dubinina G."/>
            <person name="Orlova M."/>
            <person name="Belousova E."/>
            <person name="Roberts R.J."/>
        </authorList>
    </citation>
    <scope>NUCLEOTIDE SEQUENCE [LARGE SCALE GENOMIC DNA]</scope>
    <source>
        <strain evidence="3">D-401</strain>
    </source>
</reference>
<name>A0A2N9YEA7_9GAMM</name>
<gene>
    <name evidence="2" type="ORF">BLE401_08920</name>
</gene>
<dbReference type="AlphaFoldDB" id="A0A2N9YEA7"/>
<feature type="transmembrane region" description="Helical" evidence="1">
    <location>
        <begin position="410"/>
        <end position="428"/>
    </location>
</feature>
<dbReference type="OrthoDB" id="5622112at2"/>
<feature type="transmembrane region" description="Helical" evidence="1">
    <location>
        <begin position="143"/>
        <end position="165"/>
    </location>
</feature>
<feature type="transmembrane region" description="Helical" evidence="1">
    <location>
        <begin position="203"/>
        <end position="226"/>
    </location>
</feature>
<sequence length="605" mass="69717">MRYLLQTLLLFFFLFAPLYFVTHLFFNVFHIVNPTLFLFISLLLAGYFYKNCQSLFIEEIEAIPPAIQIILAILTLLLIVINFLVGIDDSGDAYFYHLNIAVPLALYHNVFDYSLYDLDSYSEGYPKFANFLQAIAIAWTGYFWGYGLISILIIPCSFIVVYKLARQLQFLPQQSAWIGLLYACNPINISQATTGYIDTIQSIYVLVLMMLACYPASLAVFSLFLLNIVVLVNIKFTGLLLGASLFSFYLLLNRDFLLKQWQKGLGLCVIAGGFAVLHYAHNWLTYGTLVFPFIDSAFAKVIADLYIVQEGYFARLLRLFWTVPQSLSVLAIYDTVHGAFSFLWYPLPLFILFAWFKAIYQRNTYFIAILGIFCFLLALDPVLSIGRYVVYFQCIGFLALAYVLSPRYQWILPLLTIAYLTLAGYSLLNPETGIIQRRLAYFAQRQVFLQSIQSQRRQFFDFYYDINAACPGYYWLLRFYQVPVKLVETPPQGDNFFYIHRKEYQQHCEVDTHFLAAIDAQIQQTEQGQTLKLSAKNPAAQENCQLCVSEYGCLYLPFHIYTMTINLSHVFHFQTAGEKQLQLTCRALNGDLTEKTLKWTVEKAL</sequence>
<evidence type="ECO:0000256" key="1">
    <source>
        <dbReference type="SAM" id="Phobius"/>
    </source>
</evidence>